<dbReference type="InterPro" id="IPR029058">
    <property type="entry name" value="AB_hydrolase_fold"/>
</dbReference>
<dbReference type="RefSeq" id="WP_160887993.1">
    <property type="nucleotide sequence ID" value="NZ_WURB01000029.1"/>
</dbReference>
<keyword evidence="3" id="KW-1185">Reference proteome</keyword>
<feature type="signal peptide" evidence="1">
    <location>
        <begin position="1"/>
        <end position="28"/>
    </location>
</feature>
<evidence type="ECO:0008006" key="4">
    <source>
        <dbReference type="Google" id="ProtNLM"/>
    </source>
</evidence>
<dbReference type="SUPFAM" id="SSF53474">
    <property type="entry name" value="alpha/beta-Hydrolases"/>
    <property type="match status" value="1"/>
</dbReference>
<sequence length="297" mass="32713">MKAIGIIRRRMGLACTAALFSLTFLFGAADGFAREPGKSKVTVRLREGPITVYTYHPMGCEGAALLFVFHGLGRNASSYRDSAQKLANRRCMIVFAPLLDRKRFPAWRYQRGGIVQDQRLIRREQWTVSIVAELVAWAKLEKGMPRAPYYLFGHSAGGQFLSRVAAFAPPRDAARIVIANPSTYVLPSTAEPAPFGLGKVFGHGEGERQLSTYLGLPITIYLGGDDTGEKNLSRSSAAMRQGENRLERGRYVFDSASSLARAKGWSFGWRMVIATDVGHTARGMLSANEVMEAFGLR</sequence>
<keyword evidence="1" id="KW-0732">Signal</keyword>
<dbReference type="EMBL" id="WURB01000029">
    <property type="protein sequence ID" value="MXQ14264.1"/>
    <property type="molecule type" value="Genomic_DNA"/>
</dbReference>
<organism evidence="2 3">
    <name type="scientific">Microvirga makkahensis</name>
    <dbReference type="NCBI Taxonomy" id="1128670"/>
    <lineage>
        <taxon>Bacteria</taxon>
        <taxon>Pseudomonadati</taxon>
        <taxon>Pseudomonadota</taxon>
        <taxon>Alphaproteobacteria</taxon>
        <taxon>Hyphomicrobiales</taxon>
        <taxon>Methylobacteriaceae</taxon>
        <taxon>Microvirga</taxon>
    </lineage>
</organism>
<reference evidence="2 3" key="2">
    <citation type="submission" date="2020-01" db="EMBL/GenBank/DDBJ databases">
        <title>Microvirga sp. nov., an arsenate reduction bacterium isolated from Tibet hotspring sediments.</title>
        <authorList>
            <person name="Xian W.-D."/>
            <person name="Li W.-J."/>
        </authorList>
    </citation>
    <scope>NUCLEOTIDE SEQUENCE [LARGE SCALE GENOMIC DNA]</scope>
    <source>
        <strain evidence="2 3">KCTC 23863</strain>
    </source>
</reference>
<protein>
    <recommendedName>
        <fullName evidence="4">Alpha/beta hydrolase</fullName>
    </recommendedName>
</protein>
<gene>
    <name evidence="2" type="ORF">GR328_22975</name>
</gene>
<dbReference type="OrthoDB" id="332706at2"/>
<evidence type="ECO:0000313" key="2">
    <source>
        <dbReference type="EMBL" id="MXQ14264.1"/>
    </source>
</evidence>
<dbReference type="Proteomes" id="UP000436483">
    <property type="component" value="Unassembled WGS sequence"/>
</dbReference>
<evidence type="ECO:0000256" key="1">
    <source>
        <dbReference type="SAM" id="SignalP"/>
    </source>
</evidence>
<dbReference type="AlphaFoldDB" id="A0A7X3MW08"/>
<evidence type="ECO:0000313" key="3">
    <source>
        <dbReference type="Proteomes" id="UP000436483"/>
    </source>
</evidence>
<proteinExistence type="predicted"/>
<reference evidence="2 3" key="1">
    <citation type="submission" date="2019-12" db="EMBL/GenBank/DDBJ databases">
        <authorList>
            <person name="Yuan C.-G."/>
        </authorList>
    </citation>
    <scope>NUCLEOTIDE SEQUENCE [LARGE SCALE GENOMIC DNA]</scope>
    <source>
        <strain evidence="2 3">KCTC 23863</strain>
    </source>
</reference>
<feature type="chain" id="PRO_5030568892" description="Alpha/beta hydrolase" evidence="1">
    <location>
        <begin position="29"/>
        <end position="297"/>
    </location>
</feature>
<accession>A0A7X3MW08</accession>
<name>A0A7X3MW08_9HYPH</name>
<comment type="caution">
    <text evidence="2">The sequence shown here is derived from an EMBL/GenBank/DDBJ whole genome shotgun (WGS) entry which is preliminary data.</text>
</comment>
<dbReference type="Gene3D" id="3.40.50.1820">
    <property type="entry name" value="alpha/beta hydrolase"/>
    <property type="match status" value="1"/>
</dbReference>